<evidence type="ECO:0000313" key="1">
    <source>
        <dbReference type="EMBL" id="NGG16690.1"/>
    </source>
</evidence>
<proteinExistence type="predicted"/>
<organism evidence="1">
    <name type="scientific">Streptococcus anginosus</name>
    <dbReference type="NCBI Taxonomy" id="1328"/>
    <lineage>
        <taxon>Bacteria</taxon>
        <taxon>Bacillati</taxon>
        <taxon>Bacillota</taxon>
        <taxon>Bacilli</taxon>
        <taxon>Lactobacillales</taxon>
        <taxon>Streptococcaceae</taxon>
        <taxon>Streptococcus</taxon>
        <taxon>Streptococcus anginosus group</taxon>
    </lineage>
</organism>
<reference evidence="1" key="1">
    <citation type="submission" date="2020-02" db="EMBL/GenBank/DDBJ databases">
        <title>Antibiotic resistance/susceptibility profiles of lactic acid-producing cocci isolated from the human vagina, and analysis of the genetic basis of atypical resistances.</title>
        <authorList>
            <person name="Sirichoat A."/>
            <person name="Florez A.B."/>
            <person name="Vazquez L."/>
            <person name="Buppasiri P."/>
            <person name="Panya M."/>
            <person name="Lulitanond V."/>
            <person name="Mayo B."/>
        </authorList>
    </citation>
    <scope>NUCLEOTIDE SEQUENCE</scope>
    <source>
        <strain evidence="1">VA01-10AN</strain>
    </source>
</reference>
<dbReference type="EMBL" id="JAAJBG010000019">
    <property type="protein sequence ID" value="NGG16690.1"/>
    <property type="molecule type" value="Genomic_DNA"/>
</dbReference>
<sequence length="472" mass="53416">MARTKKKLGNQNPTQSVILPYTKKKSLYKEAIDIYERTGLSSYPWQQNLLKAIMAVDKTGVWVHQKFGYSIPRRNGKSEILYILELWGLEHGLNMLHTAHRISTSHSSFEKVKRYLEKMGYEDGEDFNSIRAKGQERIELYKSGGVVQFRTRTSNGGLGEGFDLLIIDEAQEYTTEQESALKYTVTDSDNPMTIMCGTPPTPVSSGTVFTKYREACLFGKGKYSGWAEWSVNEEKEIDDVEAWYNSNPSMGFHLNERKIEAELGEDKLDHNVQRLGFWPTYNQKSAISETEWNALKVEEIPKLSGRLFVGIKYGQDGTNVSMSIAVRTADKRIFIETIDCQSVRNGNHWIVAFLKQADVSQIVVDGASGQKVLDDELKDYKIKNVILPTVKEIITANSLWEQGIYQHTICHNGQPSLAKVATNCDKRNIGSNGGFGYRSHFSDMDISLMDSALLAHWACVTTKPKKKQKISY</sequence>
<dbReference type="Gene3D" id="3.40.50.300">
    <property type="entry name" value="P-loop containing nucleotide triphosphate hydrolases"/>
    <property type="match status" value="1"/>
</dbReference>
<name>A0A6G4N046_STRAP</name>
<dbReference type="AlphaFoldDB" id="A0A6G4N046"/>
<accession>A0A6G4N046</accession>
<gene>
    <name evidence="1" type="ORF">G5T13_08780</name>
</gene>
<protein>
    <submittedName>
        <fullName evidence="1">Terminase</fullName>
    </submittedName>
</protein>
<comment type="caution">
    <text evidence="1">The sequence shown here is derived from an EMBL/GenBank/DDBJ whole genome shotgun (WGS) entry which is preliminary data.</text>
</comment>
<dbReference type="InterPro" id="IPR027417">
    <property type="entry name" value="P-loop_NTPase"/>
</dbReference>
<dbReference type="RefSeq" id="WP_102570439.1">
    <property type="nucleotide sequence ID" value="NZ_JAAJBF010000015.1"/>
</dbReference>
<dbReference type="SUPFAM" id="SSF52540">
    <property type="entry name" value="P-loop containing nucleoside triphosphate hydrolases"/>
    <property type="match status" value="1"/>
</dbReference>